<dbReference type="PANTHER" id="PTHR33327">
    <property type="entry name" value="ENDONUCLEASE"/>
    <property type="match status" value="1"/>
</dbReference>
<dbReference type="PANTHER" id="PTHR33327:SF3">
    <property type="entry name" value="RNA-DIRECTED DNA POLYMERASE"/>
    <property type="match status" value="1"/>
</dbReference>
<evidence type="ECO:0000313" key="3">
    <source>
        <dbReference type="Proteomes" id="UP000318571"/>
    </source>
</evidence>
<dbReference type="Proteomes" id="UP000318571">
    <property type="component" value="Chromosome 12"/>
</dbReference>
<sequence length="209" mass="23178">MDLYDAAGQKVDPSTLVHAGVNSSMVKVLQYINQNMDSKTALTEQLPVTAEPAMSVNSTLAKIPPFWFDRPELWVRKLEITFLNNTPPITKQETMYNRMVAALDHKVIYKVEELVAEMPINNPYDKLKAAVLDAFGRSTAKKEEMLFAIDGFGERSASSFLRHGHEVGACLAPPVRYSRKSPATASFVTIKIDVFLSWGNTVAATISIL</sequence>
<gene>
    <name evidence="2" type="ORF">TCAL_14469</name>
</gene>
<proteinExistence type="predicted"/>
<feature type="domain" description="DUF7041" evidence="1">
    <location>
        <begin position="63"/>
        <end position="142"/>
    </location>
</feature>
<comment type="caution">
    <text evidence="2">The sequence shown here is derived from an EMBL/GenBank/DDBJ whole genome shotgun (WGS) entry which is preliminary data.</text>
</comment>
<organism evidence="2 3">
    <name type="scientific">Tigriopus californicus</name>
    <name type="common">Marine copepod</name>
    <dbReference type="NCBI Taxonomy" id="6832"/>
    <lineage>
        <taxon>Eukaryota</taxon>
        <taxon>Metazoa</taxon>
        <taxon>Ecdysozoa</taxon>
        <taxon>Arthropoda</taxon>
        <taxon>Crustacea</taxon>
        <taxon>Multicrustacea</taxon>
        <taxon>Hexanauplia</taxon>
        <taxon>Copepoda</taxon>
        <taxon>Harpacticoida</taxon>
        <taxon>Harpacticidae</taxon>
        <taxon>Tigriopus</taxon>
    </lineage>
</organism>
<evidence type="ECO:0000259" key="1">
    <source>
        <dbReference type="Pfam" id="PF23055"/>
    </source>
</evidence>
<reference evidence="2 3" key="1">
    <citation type="journal article" date="2018" name="Nat. Ecol. Evol.">
        <title>Genomic signatures of mitonuclear coevolution across populations of Tigriopus californicus.</title>
        <authorList>
            <person name="Barreto F.S."/>
            <person name="Watson E.T."/>
            <person name="Lima T.G."/>
            <person name="Willett C.S."/>
            <person name="Edmands S."/>
            <person name="Li W."/>
            <person name="Burton R.S."/>
        </authorList>
    </citation>
    <scope>NUCLEOTIDE SEQUENCE [LARGE SCALE GENOMIC DNA]</scope>
    <source>
        <strain evidence="2 3">San Diego</strain>
    </source>
</reference>
<keyword evidence="3" id="KW-1185">Reference proteome</keyword>
<evidence type="ECO:0000313" key="2">
    <source>
        <dbReference type="EMBL" id="TRY80639.1"/>
    </source>
</evidence>
<accession>A0A553PSI2</accession>
<protein>
    <recommendedName>
        <fullName evidence="1">DUF7041 domain-containing protein</fullName>
    </recommendedName>
</protein>
<dbReference type="Pfam" id="PF23055">
    <property type="entry name" value="DUF7041"/>
    <property type="match status" value="1"/>
</dbReference>
<dbReference type="EMBL" id="VCGU01000001">
    <property type="protein sequence ID" value="TRY80639.1"/>
    <property type="molecule type" value="Genomic_DNA"/>
</dbReference>
<name>A0A553PSI2_TIGCA</name>
<dbReference type="AlphaFoldDB" id="A0A553PSI2"/>
<dbReference type="InterPro" id="IPR055469">
    <property type="entry name" value="DUF7041"/>
</dbReference>